<dbReference type="Proteomes" id="UP000717585">
    <property type="component" value="Unassembled WGS sequence"/>
</dbReference>
<name>A0A8J6AWT1_9EUKA</name>
<dbReference type="AlphaFoldDB" id="A0A8J6AWT1"/>
<accession>A0A8J6AWT1</accession>
<sequence length="269" mass="31553">MAYGSATNGGLTKKSRTRVGEQFQATVPTLTTVDRSELGTAYSSEALDQKLVFRVKKDRDLTSSYTLFRSLFHANRKNLPNIAPLDMGGKHNYYYNADRLERIFPLREFFINLYHNTKSDAEMLQVLHGFLQITFKQAAECVPPCIRWAYKFSDQEMHRVNLLHVVHGKRLFTRSYRVRQPSSESQRQISDMYYCFRFYRPQYKAPEAVRRGSQYQSRKKKLKLEAERRLDQFRCLTAEVNQKVALKRLESQIKRMTPRGGRTTKVLET</sequence>
<gene>
    <name evidence="1" type="ORF">J8273_4110</name>
</gene>
<keyword evidence="2" id="KW-1185">Reference proteome</keyword>
<organism evidence="1 2">
    <name type="scientific">Carpediemonas membranifera</name>
    <dbReference type="NCBI Taxonomy" id="201153"/>
    <lineage>
        <taxon>Eukaryota</taxon>
        <taxon>Metamonada</taxon>
        <taxon>Carpediemonas-like organisms</taxon>
        <taxon>Carpediemonas</taxon>
    </lineage>
</organism>
<reference evidence="1" key="1">
    <citation type="submission" date="2021-05" db="EMBL/GenBank/DDBJ databases">
        <title>A free-living protist that lacks canonical eukaryotic 1 DNA replication and segregation systems.</title>
        <authorList>
            <person name="Salas-Leiva D.E."/>
            <person name="Tromer E.C."/>
            <person name="Curtis B.A."/>
            <person name="Jerlstrom-Hultqvist J."/>
            <person name="Kolisko M."/>
            <person name="Yi Z."/>
            <person name="Salas-Leiva J.S."/>
            <person name="Gallot-Lavallee L."/>
            <person name="Kops G.J.P.L."/>
            <person name="Archibald J.M."/>
            <person name="Simpson A.G.B."/>
            <person name="Roger A.J."/>
        </authorList>
    </citation>
    <scope>NUCLEOTIDE SEQUENCE</scope>
    <source>
        <strain evidence="1">BICM</strain>
    </source>
</reference>
<protein>
    <submittedName>
        <fullName evidence="1">Uncharacterized protein</fullName>
    </submittedName>
</protein>
<evidence type="ECO:0000313" key="1">
    <source>
        <dbReference type="EMBL" id="KAG9394445.1"/>
    </source>
</evidence>
<proteinExistence type="predicted"/>
<dbReference type="EMBL" id="JAHDYR010000015">
    <property type="protein sequence ID" value="KAG9394445.1"/>
    <property type="molecule type" value="Genomic_DNA"/>
</dbReference>
<comment type="caution">
    <text evidence="1">The sequence shown here is derived from an EMBL/GenBank/DDBJ whole genome shotgun (WGS) entry which is preliminary data.</text>
</comment>
<evidence type="ECO:0000313" key="2">
    <source>
        <dbReference type="Proteomes" id="UP000717585"/>
    </source>
</evidence>